<name>A0AAV1VDG7_9STRA</name>
<gene>
    <name evidence="4" type="ORF">PM001_LOCUS29626</name>
</gene>
<dbReference type="InterPro" id="IPR013126">
    <property type="entry name" value="Hsp_70_fam"/>
</dbReference>
<dbReference type="FunFam" id="3.30.420.40:FF:000028">
    <property type="entry name" value="heat shock 70 kDa protein-like"/>
    <property type="match status" value="1"/>
</dbReference>
<evidence type="ECO:0000256" key="2">
    <source>
        <dbReference type="ARBA" id="ARBA00022741"/>
    </source>
</evidence>
<dbReference type="Proteomes" id="UP001162060">
    <property type="component" value="Unassembled WGS sequence"/>
</dbReference>
<dbReference type="Pfam" id="PF00012">
    <property type="entry name" value="HSP70"/>
    <property type="match status" value="1"/>
</dbReference>
<keyword evidence="2" id="KW-0547">Nucleotide-binding</keyword>
<evidence type="ECO:0000256" key="3">
    <source>
        <dbReference type="ARBA" id="ARBA00022840"/>
    </source>
</evidence>
<proteinExistence type="inferred from homology"/>
<comment type="caution">
    <text evidence="4">The sequence shown here is derived from an EMBL/GenBank/DDBJ whole genome shotgun (WGS) entry which is preliminary data.</text>
</comment>
<evidence type="ECO:0000313" key="5">
    <source>
        <dbReference type="Proteomes" id="UP001162060"/>
    </source>
</evidence>
<dbReference type="Gene3D" id="3.30.420.40">
    <property type="match status" value="1"/>
</dbReference>
<evidence type="ECO:0000313" key="4">
    <source>
        <dbReference type="EMBL" id="CAK7944476.1"/>
    </source>
</evidence>
<dbReference type="InterPro" id="IPR043129">
    <property type="entry name" value="ATPase_NBD"/>
</dbReference>
<dbReference type="AlphaFoldDB" id="A0AAV1VDG7"/>
<accession>A0AAV1VDG7</accession>
<dbReference type="SUPFAM" id="SSF53067">
    <property type="entry name" value="Actin-like ATPase domain"/>
    <property type="match status" value="1"/>
</dbReference>
<dbReference type="GO" id="GO:0005524">
    <property type="term" value="F:ATP binding"/>
    <property type="evidence" value="ECO:0007669"/>
    <property type="project" value="UniProtKB-KW"/>
</dbReference>
<dbReference type="EMBL" id="CAKLBY020000308">
    <property type="protein sequence ID" value="CAK7944476.1"/>
    <property type="molecule type" value="Genomic_DNA"/>
</dbReference>
<reference evidence="4" key="1">
    <citation type="submission" date="2024-01" db="EMBL/GenBank/DDBJ databases">
        <authorList>
            <person name="Webb A."/>
        </authorList>
    </citation>
    <scope>NUCLEOTIDE SEQUENCE</scope>
    <source>
        <strain evidence="4">Pm1</strain>
    </source>
</reference>
<organism evidence="4 5">
    <name type="scientific">Peronospora matthiolae</name>
    <dbReference type="NCBI Taxonomy" id="2874970"/>
    <lineage>
        <taxon>Eukaryota</taxon>
        <taxon>Sar</taxon>
        <taxon>Stramenopiles</taxon>
        <taxon>Oomycota</taxon>
        <taxon>Peronosporomycetes</taxon>
        <taxon>Peronosporales</taxon>
        <taxon>Peronosporaceae</taxon>
        <taxon>Peronospora</taxon>
    </lineage>
</organism>
<dbReference type="GO" id="GO:0140662">
    <property type="term" value="F:ATP-dependent protein folding chaperone"/>
    <property type="evidence" value="ECO:0007669"/>
    <property type="project" value="InterPro"/>
</dbReference>
<protein>
    <recommendedName>
        <fullName evidence="6">Heat shock protein 70</fullName>
    </recommendedName>
</protein>
<evidence type="ECO:0000256" key="1">
    <source>
        <dbReference type="ARBA" id="ARBA00007381"/>
    </source>
</evidence>
<comment type="similarity">
    <text evidence="1">Belongs to the heat shock protein 70 family.</text>
</comment>
<dbReference type="PANTHER" id="PTHR19375">
    <property type="entry name" value="HEAT SHOCK PROTEIN 70KDA"/>
    <property type="match status" value="1"/>
</dbReference>
<sequence>MKLTSAAGNRSLVLLQFKRDSKTFQSDEISSMVLIKMREIAGAYIGKQVENAVMTVPAYFND</sequence>
<keyword evidence="3" id="KW-0067">ATP-binding</keyword>
<evidence type="ECO:0008006" key="6">
    <source>
        <dbReference type="Google" id="ProtNLM"/>
    </source>
</evidence>